<dbReference type="EMBL" id="BAABEY010000023">
    <property type="protein sequence ID" value="GAA4439983.1"/>
    <property type="molecule type" value="Genomic_DNA"/>
</dbReference>
<dbReference type="InterPro" id="IPR055557">
    <property type="entry name" value="DUF7133"/>
</dbReference>
<feature type="domain" description="DUF7133" evidence="1">
    <location>
        <begin position="34"/>
        <end position="432"/>
    </location>
</feature>
<dbReference type="InterPro" id="IPR016024">
    <property type="entry name" value="ARM-type_fold"/>
</dbReference>
<dbReference type="Pfam" id="PF23500">
    <property type="entry name" value="DUF7133"/>
    <property type="match status" value="1"/>
</dbReference>
<dbReference type="NCBIfam" id="TIGR02604">
    <property type="entry name" value="Piru_Ver_Nterm"/>
    <property type="match status" value="1"/>
</dbReference>
<comment type="caution">
    <text evidence="2">The sequence shown here is derived from an EMBL/GenBank/DDBJ whole genome shotgun (WGS) entry which is preliminary data.</text>
</comment>
<accession>A0ABP8M009</accession>
<sequence>MRKNTQVTAAFPLAAAVLMLASCQEPPKYPAGLSVEDALKKFELKEGFSIEPFATEPHVSSPVDMAFDENGDVFVVEMADYPFQADTTQPRGRIKFLKDLNTDGKIDTAFVFAEGLPSATSVFPWKGGVLVAAAPRIFFLKDTTGDHKADIKEVLFTGFFDRNSEAQITSFRLGVDNWIYANNNGQAGKVTRTSNPAAGPLNVGGGDFRFRLDNDKFETESGNGQFGLAIDDWGNRFFSQNTLYIQQAPIQGRYLKRNPFLPSTRGSVKIYEDDVMYQQTPPPAWRAQRSARRQHNYDSLGLDRVEWAEDHFTGASGGTFYGGDGFPEEYYGSIFTGEVAGNLVHRTVLKTNPGKAEFEATRGKGEETREFLASTDSWFRPTTLYSAPDGYLYVVDMYLQHIETPVSIPDDLKADMDFEAGKELGRIYRIFPTNGPKKELKGINLGSKTTAELVEVLGNPDKWWRTTAQRLILERQDKSVIPALKAQFETHKDPRTRLLSLYLVESLGGLDAGMAKAAMKDENPGVRIHGAILSERYAQNLPDLLELAKDADDRVALQVALSLGQFQGAKVQEALAQTLVKYATQPLYRTAVLTSNTGSSLEFLNYVAKQPGFSGNADLAKFAEDLAYVVAARGNSGELTSLLNGLSQFDAAVQKNIAQGLEKGFAKTPDAVKQSASIKKAIESASAKASDDLKASLGKLK</sequence>
<reference evidence="3" key="1">
    <citation type="journal article" date="2019" name="Int. J. Syst. Evol. Microbiol.">
        <title>The Global Catalogue of Microorganisms (GCM) 10K type strain sequencing project: providing services to taxonomists for standard genome sequencing and annotation.</title>
        <authorList>
            <consortium name="The Broad Institute Genomics Platform"/>
            <consortium name="The Broad Institute Genome Sequencing Center for Infectious Disease"/>
            <person name="Wu L."/>
            <person name="Ma J."/>
        </authorList>
    </citation>
    <scope>NUCLEOTIDE SEQUENCE [LARGE SCALE GENOMIC DNA]</scope>
    <source>
        <strain evidence="3">JCM 31920</strain>
    </source>
</reference>
<proteinExistence type="predicted"/>
<dbReference type="InterPro" id="IPR013428">
    <property type="entry name" value="Membrane-bound_put_N"/>
</dbReference>
<dbReference type="SUPFAM" id="SSF48371">
    <property type="entry name" value="ARM repeat"/>
    <property type="match status" value="1"/>
</dbReference>
<organism evidence="2 3">
    <name type="scientific">Ravibacter arvi</name>
    <dbReference type="NCBI Taxonomy" id="2051041"/>
    <lineage>
        <taxon>Bacteria</taxon>
        <taxon>Pseudomonadati</taxon>
        <taxon>Bacteroidota</taxon>
        <taxon>Cytophagia</taxon>
        <taxon>Cytophagales</taxon>
        <taxon>Spirosomataceae</taxon>
        <taxon>Ravibacter</taxon>
    </lineage>
</organism>
<dbReference type="PANTHER" id="PTHR33546:SF1">
    <property type="entry name" value="LARGE, MULTIFUNCTIONAL SECRETED PROTEIN"/>
    <property type="match status" value="1"/>
</dbReference>
<dbReference type="PROSITE" id="PS51257">
    <property type="entry name" value="PROKAR_LIPOPROTEIN"/>
    <property type="match status" value="1"/>
</dbReference>
<dbReference type="InterPro" id="IPR011989">
    <property type="entry name" value="ARM-like"/>
</dbReference>
<evidence type="ECO:0000313" key="3">
    <source>
        <dbReference type="Proteomes" id="UP001501508"/>
    </source>
</evidence>
<dbReference type="InterPro" id="IPR011041">
    <property type="entry name" value="Quinoprot_gluc/sorb_DH_b-prop"/>
</dbReference>
<evidence type="ECO:0000259" key="1">
    <source>
        <dbReference type="Pfam" id="PF23500"/>
    </source>
</evidence>
<gene>
    <name evidence="2" type="ORF">GCM10023091_22990</name>
</gene>
<keyword evidence="3" id="KW-1185">Reference proteome</keyword>
<evidence type="ECO:0000313" key="2">
    <source>
        <dbReference type="EMBL" id="GAA4439983.1"/>
    </source>
</evidence>
<dbReference type="SUPFAM" id="SSF50952">
    <property type="entry name" value="Soluble quinoprotein glucose dehydrogenase"/>
    <property type="match status" value="1"/>
</dbReference>
<dbReference type="Gene3D" id="1.25.10.10">
    <property type="entry name" value="Leucine-rich Repeat Variant"/>
    <property type="match status" value="1"/>
</dbReference>
<dbReference type="Gene3D" id="2.120.10.30">
    <property type="entry name" value="TolB, C-terminal domain"/>
    <property type="match status" value="1"/>
</dbReference>
<dbReference type="InterPro" id="IPR011042">
    <property type="entry name" value="6-blade_b-propeller_TolB-like"/>
</dbReference>
<dbReference type="PANTHER" id="PTHR33546">
    <property type="entry name" value="LARGE, MULTIFUNCTIONAL SECRETED PROTEIN-RELATED"/>
    <property type="match status" value="1"/>
</dbReference>
<protein>
    <recommendedName>
        <fullName evidence="1">DUF7133 domain-containing protein</fullName>
    </recommendedName>
</protein>
<dbReference type="Proteomes" id="UP001501508">
    <property type="component" value="Unassembled WGS sequence"/>
</dbReference>
<name>A0ABP8M009_9BACT</name>
<dbReference type="RefSeq" id="WP_345029106.1">
    <property type="nucleotide sequence ID" value="NZ_BAABEY010000023.1"/>
</dbReference>